<organism evidence="3">
    <name type="scientific">Mytilinidion resinicola</name>
    <dbReference type="NCBI Taxonomy" id="574789"/>
    <lineage>
        <taxon>Eukaryota</taxon>
        <taxon>Fungi</taxon>
        <taxon>Dikarya</taxon>
        <taxon>Ascomycota</taxon>
        <taxon>Pezizomycotina</taxon>
        <taxon>Dothideomycetes</taxon>
        <taxon>Pleosporomycetidae</taxon>
        <taxon>Mytilinidiales</taxon>
        <taxon>Mytilinidiaceae</taxon>
        <taxon>Mytilinidion</taxon>
    </lineage>
</organism>
<dbReference type="GO" id="GO:0019290">
    <property type="term" value="P:siderophore biosynthetic process"/>
    <property type="evidence" value="ECO:0007669"/>
    <property type="project" value="InterPro"/>
</dbReference>
<dbReference type="OrthoDB" id="4250781at2759"/>
<keyword evidence="4" id="KW-1185">Reference proteome</keyword>
<dbReference type="Proteomes" id="UP000504636">
    <property type="component" value="Unplaced"/>
</dbReference>
<accession>A0A6A6Y1Y1</accession>
<reference evidence="5" key="2">
    <citation type="submission" date="2020-04" db="EMBL/GenBank/DDBJ databases">
        <authorList>
            <consortium name="NCBI Genome Project"/>
        </authorList>
    </citation>
    <scope>NUCLEOTIDE SEQUENCE</scope>
    <source>
        <strain evidence="5">CBS 304.34</strain>
    </source>
</reference>
<evidence type="ECO:0000259" key="2">
    <source>
        <dbReference type="SMART" id="SM01006"/>
    </source>
</evidence>
<evidence type="ECO:0000313" key="4">
    <source>
        <dbReference type="Proteomes" id="UP000504636"/>
    </source>
</evidence>
<proteinExistence type="inferred from homology"/>
<dbReference type="InterPro" id="IPR019432">
    <property type="entry name" value="Acyltransferase_MbtK/IucB-like"/>
</dbReference>
<dbReference type="AlphaFoldDB" id="A0A6A6Y1Y1"/>
<dbReference type="Pfam" id="PF13523">
    <property type="entry name" value="Acetyltransf_8"/>
    <property type="match status" value="1"/>
</dbReference>
<reference evidence="5" key="3">
    <citation type="submission" date="2025-04" db="UniProtKB">
        <authorList>
            <consortium name="RefSeq"/>
        </authorList>
    </citation>
    <scope>IDENTIFICATION</scope>
    <source>
        <strain evidence="5">CBS 304.34</strain>
    </source>
</reference>
<protein>
    <submittedName>
        <fullName evidence="3 5">Aerobactin siderophore biosynthesis protein iucB</fullName>
    </submittedName>
</protein>
<dbReference type="EMBL" id="MU003727">
    <property type="protein sequence ID" value="KAF2801817.1"/>
    <property type="molecule type" value="Genomic_DNA"/>
</dbReference>
<dbReference type="GO" id="GO:0016410">
    <property type="term" value="F:N-acyltransferase activity"/>
    <property type="evidence" value="ECO:0007669"/>
    <property type="project" value="TreeGrafter"/>
</dbReference>
<sequence>MTAPEIQDKTVLAKLCLPHPYLTTYHIAATEKHDGDIQLLQVRKGSPKIGLNKDETDPPLQLHNSDLYFTPLQPTPGTDAILSSNNSAWARARRSLSTNLTWSSTDAPTPAQFWLLSYAIFVLRPELETVRISLNGPSSTTLSSALISTSLAIAHPEQDPLRNEPPVPKTDELLLLRATFWQGAGAPFGAGSAWLPSSDGSKQRFTANEAALTYTLTTLFPSTRVHTLHPRRPAKPTPGSVIYSRYIPHLDENFSMVALDYKSVEHVNLFHTWQNDPRVAAGWNEEGTVEQHTEYLRKMDEDAHQVAVLARFQDSYFAYFEIYWAKEDHLGAHYTPHDFDRGRHSLVGNANFRGRHRATAWWASLIHYIFLDDPRTMAVVGEPKLENASVLAYDLMTGFSIEKFVDLPHKRSAFMRCGRERFFQLCPLDSQGGWVGGTGIRLPAKL</sequence>
<dbReference type="RefSeq" id="XP_033568781.1">
    <property type="nucleotide sequence ID" value="XM_033721469.1"/>
</dbReference>
<evidence type="ECO:0000313" key="3">
    <source>
        <dbReference type="EMBL" id="KAF2801817.1"/>
    </source>
</evidence>
<dbReference type="GeneID" id="54462362"/>
<gene>
    <name evidence="3 5" type="ORF">BDZ99DRAFT_469337</name>
</gene>
<dbReference type="PANTHER" id="PTHR31438">
    <property type="entry name" value="LYSINE N-ACYLTRANSFERASE C17G9.06C-RELATED"/>
    <property type="match status" value="1"/>
</dbReference>
<feature type="domain" description="Acyltransferase MbtK/IucB-like conserved" evidence="2">
    <location>
        <begin position="257"/>
        <end position="306"/>
    </location>
</feature>
<name>A0A6A6Y1Y1_9PEZI</name>
<evidence type="ECO:0000256" key="1">
    <source>
        <dbReference type="ARBA" id="ARBA00009893"/>
    </source>
</evidence>
<reference evidence="3 5" key="1">
    <citation type="journal article" date="2020" name="Stud. Mycol.">
        <title>101 Dothideomycetes genomes: a test case for predicting lifestyles and emergence of pathogens.</title>
        <authorList>
            <person name="Haridas S."/>
            <person name="Albert R."/>
            <person name="Binder M."/>
            <person name="Bloem J."/>
            <person name="Labutti K."/>
            <person name="Salamov A."/>
            <person name="Andreopoulos B."/>
            <person name="Baker S."/>
            <person name="Barry K."/>
            <person name="Bills G."/>
            <person name="Bluhm B."/>
            <person name="Cannon C."/>
            <person name="Castanera R."/>
            <person name="Culley D."/>
            <person name="Daum C."/>
            <person name="Ezra D."/>
            <person name="Gonzalez J."/>
            <person name="Henrissat B."/>
            <person name="Kuo A."/>
            <person name="Liang C."/>
            <person name="Lipzen A."/>
            <person name="Lutzoni F."/>
            <person name="Magnuson J."/>
            <person name="Mondo S."/>
            <person name="Nolan M."/>
            <person name="Ohm R."/>
            <person name="Pangilinan J."/>
            <person name="Park H.-J."/>
            <person name="Ramirez L."/>
            <person name="Alfaro M."/>
            <person name="Sun H."/>
            <person name="Tritt A."/>
            <person name="Yoshinaga Y."/>
            <person name="Zwiers L.-H."/>
            <person name="Turgeon B."/>
            <person name="Goodwin S."/>
            <person name="Spatafora J."/>
            <person name="Crous P."/>
            <person name="Grigoriev I."/>
        </authorList>
    </citation>
    <scope>NUCLEOTIDE SEQUENCE</scope>
    <source>
        <strain evidence="3 5">CBS 304.34</strain>
    </source>
</reference>
<evidence type="ECO:0000313" key="5">
    <source>
        <dbReference type="RefSeq" id="XP_033568781.1"/>
    </source>
</evidence>
<dbReference type="InterPro" id="IPR016181">
    <property type="entry name" value="Acyl_CoA_acyltransferase"/>
</dbReference>
<dbReference type="PANTHER" id="PTHR31438:SF7">
    <property type="entry name" value="ACYLTRANSFERASE MBTK_IUCB-LIKE CONSERVED DOMAIN-CONTAINING PROTEIN"/>
    <property type="match status" value="1"/>
</dbReference>
<comment type="similarity">
    <text evidence="1">Belongs to the lysine N-acyltransferase MbtK family.</text>
</comment>
<dbReference type="SMART" id="SM01006">
    <property type="entry name" value="AlcB"/>
    <property type="match status" value="1"/>
</dbReference>
<dbReference type="Gene3D" id="3.40.630.30">
    <property type="match status" value="1"/>
</dbReference>
<dbReference type="SUPFAM" id="SSF55729">
    <property type="entry name" value="Acyl-CoA N-acyltransferases (Nat)"/>
    <property type="match status" value="1"/>
</dbReference>